<feature type="transmembrane region" description="Helical" evidence="1">
    <location>
        <begin position="309"/>
        <end position="329"/>
    </location>
</feature>
<sequence length="383" mass="42517">MLRPCSADAYVVTRSFRQTMTFPMIQLPQRALMLSQGVISVPKALFFSLPIVIGLTAFMAVSEAPGILRDWTINQNPVTLDSGDIRDGKCTTRKGFFTTCSADLNYTYNGQSYDKAVEIMFVDIHDGDYDTNLVISADHPDLATLSLGIEKLWNRIITLAVFVALLGGVSIAAIFQILRAWRVRSRLRQPAQLVPVPVEITAFDRRRKRLTVTYADKIAEKKTGRVGHTRFEPGQEPLLIGENGGKAVGLAVWHGNTSLPVLLDERLERIEMTAEERAKALAPLAAELGGHPPELVARGKKGPSIMTRLARFFLVIILIIGGIFGYWLWYVTSASSQFTSPAMDINNMMPAPLNRWGCDQLKKRFGDQHAPFGCTASDYTSWK</sequence>
<evidence type="ECO:0008006" key="4">
    <source>
        <dbReference type="Google" id="ProtNLM"/>
    </source>
</evidence>
<accession>B9JMF0</accession>
<protein>
    <recommendedName>
        <fullName evidence="4">Transmembrane protein</fullName>
    </recommendedName>
</protein>
<keyword evidence="1" id="KW-0812">Transmembrane</keyword>
<dbReference type="AlphaFoldDB" id="B9JMF0"/>
<dbReference type="eggNOG" id="ENOG502ZEWE">
    <property type="taxonomic scope" value="Bacteria"/>
</dbReference>
<keyword evidence="1" id="KW-0472">Membrane</keyword>
<proteinExistence type="predicted"/>
<feature type="transmembrane region" description="Helical" evidence="1">
    <location>
        <begin position="44"/>
        <end position="61"/>
    </location>
</feature>
<evidence type="ECO:0000256" key="1">
    <source>
        <dbReference type="SAM" id="Phobius"/>
    </source>
</evidence>
<dbReference type="Proteomes" id="UP000001600">
    <property type="component" value="Chromosome 2"/>
</dbReference>
<dbReference type="HOGENOM" id="CLU_063667_0_0_5"/>
<dbReference type="EMBL" id="CP000629">
    <property type="protein sequence ID" value="ACM30901.1"/>
    <property type="molecule type" value="Genomic_DNA"/>
</dbReference>
<reference evidence="2 3" key="1">
    <citation type="journal article" date="2009" name="J. Bacteriol.">
        <title>Genome sequences of three Agrobacterium biovars help elucidate the evolution of multichromosome genomes in bacteria.</title>
        <authorList>
            <person name="Slater S.C."/>
            <person name="Goldman B.S."/>
            <person name="Goodner B."/>
            <person name="Setubal J.C."/>
            <person name="Farrand S.K."/>
            <person name="Nester E.W."/>
            <person name="Burr T.J."/>
            <person name="Banta L."/>
            <person name="Dickerman A.W."/>
            <person name="Paulsen I."/>
            <person name="Otten L."/>
            <person name="Suen G."/>
            <person name="Welch R."/>
            <person name="Almeida N.F."/>
            <person name="Arnold F."/>
            <person name="Burton O.T."/>
            <person name="Du Z."/>
            <person name="Ewing A."/>
            <person name="Godsy E."/>
            <person name="Heisel S."/>
            <person name="Houmiel K.L."/>
            <person name="Jhaveri J."/>
            <person name="Lu J."/>
            <person name="Miller N.M."/>
            <person name="Norton S."/>
            <person name="Chen Q."/>
            <person name="Phoolcharoen W."/>
            <person name="Ohlin V."/>
            <person name="Ondrusek D."/>
            <person name="Pride N."/>
            <person name="Stricklin S.L."/>
            <person name="Sun J."/>
            <person name="Wheeler C."/>
            <person name="Wilson L."/>
            <person name="Zhu H."/>
            <person name="Wood D.W."/>
        </authorList>
    </citation>
    <scope>NUCLEOTIDE SEQUENCE [LARGE SCALE GENOMIC DNA]</scope>
    <source>
        <strain evidence="3">K84 / ATCC BAA-868</strain>
    </source>
</reference>
<organism evidence="2 3">
    <name type="scientific">Rhizobium rhizogenes (strain K84 / ATCC BAA-868)</name>
    <name type="common">Agrobacterium radiobacter</name>
    <dbReference type="NCBI Taxonomy" id="311403"/>
    <lineage>
        <taxon>Bacteria</taxon>
        <taxon>Pseudomonadati</taxon>
        <taxon>Pseudomonadota</taxon>
        <taxon>Alphaproteobacteria</taxon>
        <taxon>Hyphomicrobiales</taxon>
        <taxon>Rhizobiaceae</taxon>
        <taxon>Rhizobium/Agrobacterium group</taxon>
        <taxon>Rhizobium</taxon>
    </lineage>
</organism>
<evidence type="ECO:0000313" key="2">
    <source>
        <dbReference type="EMBL" id="ACM30901.1"/>
    </source>
</evidence>
<feature type="transmembrane region" description="Helical" evidence="1">
    <location>
        <begin position="156"/>
        <end position="178"/>
    </location>
</feature>
<name>B9JMF0_RHIR8</name>
<gene>
    <name evidence="2" type="ordered locus">Arad_9984</name>
</gene>
<dbReference type="KEGG" id="ara:Arad_9984"/>
<evidence type="ECO:0000313" key="3">
    <source>
        <dbReference type="Proteomes" id="UP000001600"/>
    </source>
</evidence>
<keyword evidence="1" id="KW-1133">Transmembrane helix</keyword>